<dbReference type="SUPFAM" id="SSF55729">
    <property type="entry name" value="Acyl-CoA N-acyltransferases (Nat)"/>
    <property type="match status" value="1"/>
</dbReference>
<dbReference type="KEGG" id="fmr:Fuma_02967"/>
<proteinExistence type="predicted"/>
<gene>
    <name evidence="2" type="ORF">Fuma_02967</name>
</gene>
<dbReference type="STRING" id="1891926.Fuma_02967"/>
<dbReference type="AlphaFoldDB" id="A0A1P8WH31"/>
<dbReference type="InterPro" id="IPR000182">
    <property type="entry name" value="GNAT_dom"/>
</dbReference>
<keyword evidence="3" id="KW-1185">Reference proteome</keyword>
<dbReference type="CDD" id="cd04301">
    <property type="entry name" value="NAT_SF"/>
    <property type="match status" value="1"/>
</dbReference>
<protein>
    <submittedName>
        <fullName evidence="2">Acetyltransferase (GNAT) family protein</fullName>
    </submittedName>
</protein>
<evidence type="ECO:0000313" key="2">
    <source>
        <dbReference type="EMBL" id="APZ93350.1"/>
    </source>
</evidence>
<evidence type="ECO:0000259" key="1">
    <source>
        <dbReference type="PROSITE" id="PS51186"/>
    </source>
</evidence>
<dbReference type="Gene3D" id="3.40.630.30">
    <property type="match status" value="1"/>
</dbReference>
<dbReference type="InterPro" id="IPR016181">
    <property type="entry name" value="Acyl_CoA_acyltransferase"/>
</dbReference>
<reference evidence="2 3" key="1">
    <citation type="journal article" date="2016" name="Front. Microbiol.">
        <title>Fuerstia marisgermanicae gen. nov., sp. nov., an Unusual Member of the Phylum Planctomycetes from the German Wadden Sea.</title>
        <authorList>
            <person name="Kohn T."/>
            <person name="Heuer A."/>
            <person name="Jogler M."/>
            <person name="Vollmers J."/>
            <person name="Boedeker C."/>
            <person name="Bunk B."/>
            <person name="Rast P."/>
            <person name="Borchert D."/>
            <person name="Glockner I."/>
            <person name="Freese H.M."/>
            <person name="Klenk H.P."/>
            <person name="Overmann J."/>
            <person name="Kaster A.K."/>
            <person name="Rohde M."/>
            <person name="Wiegand S."/>
            <person name="Jogler C."/>
        </authorList>
    </citation>
    <scope>NUCLEOTIDE SEQUENCE [LARGE SCALE GENOMIC DNA]</scope>
    <source>
        <strain evidence="2 3">NH11</strain>
    </source>
</reference>
<dbReference type="PANTHER" id="PTHR43792">
    <property type="entry name" value="GNAT FAMILY, PUTATIVE (AFU_ORTHOLOGUE AFUA_3G00765)-RELATED-RELATED"/>
    <property type="match status" value="1"/>
</dbReference>
<dbReference type="PANTHER" id="PTHR43792:SF1">
    <property type="entry name" value="N-ACETYLTRANSFERASE DOMAIN-CONTAINING PROTEIN"/>
    <property type="match status" value="1"/>
</dbReference>
<dbReference type="OrthoDB" id="9798081at2"/>
<dbReference type="EMBL" id="CP017641">
    <property type="protein sequence ID" value="APZ93350.1"/>
    <property type="molecule type" value="Genomic_DNA"/>
</dbReference>
<dbReference type="PROSITE" id="PS51186">
    <property type="entry name" value="GNAT"/>
    <property type="match status" value="1"/>
</dbReference>
<dbReference type="GO" id="GO:0016747">
    <property type="term" value="F:acyltransferase activity, transferring groups other than amino-acyl groups"/>
    <property type="evidence" value="ECO:0007669"/>
    <property type="project" value="InterPro"/>
</dbReference>
<feature type="domain" description="N-acetyltransferase" evidence="1">
    <location>
        <begin position="1"/>
        <end position="144"/>
    </location>
</feature>
<dbReference type="Pfam" id="PF13302">
    <property type="entry name" value="Acetyltransf_3"/>
    <property type="match status" value="1"/>
</dbReference>
<accession>A0A1P8WH31</accession>
<dbReference type="Proteomes" id="UP000187735">
    <property type="component" value="Chromosome"/>
</dbReference>
<name>A0A1P8WH31_9PLAN</name>
<organism evidence="2 3">
    <name type="scientific">Fuerstiella marisgermanici</name>
    <dbReference type="NCBI Taxonomy" id="1891926"/>
    <lineage>
        <taxon>Bacteria</taxon>
        <taxon>Pseudomonadati</taxon>
        <taxon>Planctomycetota</taxon>
        <taxon>Planctomycetia</taxon>
        <taxon>Planctomycetales</taxon>
        <taxon>Planctomycetaceae</taxon>
        <taxon>Fuerstiella</taxon>
    </lineage>
</organism>
<dbReference type="InterPro" id="IPR051531">
    <property type="entry name" value="N-acetyltransferase"/>
</dbReference>
<dbReference type="RefSeq" id="WP_158521003.1">
    <property type="nucleotide sequence ID" value="NZ_CP017641.1"/>
</dbReference>
<evidence type="ECO:0000313" key="3">
    <source>
        <dbReference type="Proteomes" id="UP000187735"/>
    </source>
</evidence>
<keyword evidence="2" id="KW-0808">Transferase</keyword>
<sequence>MKLVEIENSTDVAEFRDQHELLNAVVDSTVALYQKVGFLRPWIGYLAVENGRALGTCGFKSPPANGQAEIAYFTFPEHEGKGVATWMARQIVKRAQDADNCVTIAAQTLPAENASTSILRKLGFRFIGTVEHDEDGTVWEWKLTSDV</sequence>